<dbReference type="GO" id="GO:0072686">
    <property type="term" value="C:mitotic spindle"/>
    <property type="evidence" value="ECO:0007669"/>
    <property type="project" value="TreeGrafter"/>
</dbReference>
<sequence length="141" mass="15669">TAVPRRVSPGVTVVLLSLGVPRGNSGGDTLLLSRLERDTEPLNVRIPTGGCQAPLHSILSDFESIQREQKETNSCTDRQEWWARRSQLDLRMKTLIQSLESEVLGCWRGLLLPRIPGISAAVAEESARLIPELRECGWKNL</sequence>
<keyword evidence="2" id="KW-1185">Reference proteome</keyword>
<feature type="non-terminal residue" evidence="1">
    <location>
        <position position="141"/>
    </location>
</feature>
<comment type="caution">
    <text evidence="1">The sequence shown here is derived from an EMBL/GenBank/DDBJ whole genome shotgun (WGS) entry which is preliminary data.</text>
</comment>
<evidence type="ECO:0000313" key="2">
    <source>
        <dbReference type="Proteomes" id="UP000633448"/>
    </source>
</evidence>
<organism evidence="1 2">
    <name type="scientific">Pitta sordida</name>
    <name type="common">Hooded pitta</name>
    <dbReference type="NCBI Taxonomy" id="9163"/>
    <lineage>
        <taxon>Eukaryota</taxon>
        <taxon>Metazoa</taxon>
        <taxon>Chordata</taxon>
        <taxon>Craniata</taxon>
        <taxon>Vertebrata</taxon>
        <taxon>Euteleostomi</taxon>
        <taxon>Archelosauria</taxon>
        <taxon>Archosauria</taxon>
        <taxon>Dinosauria</taxon>
        <taxon>Saurischia</taxon>
        <taxon>Theropoda</taxon>
        <taxon>Coelurosauria</taxon>
        <taxon>Aves</taxon>
        <taxon>Neognathae</taxon>
        <taxon>Neoaves</taxon>
        <taxon>Telluraves</taxon>
        <taxon>Australaves</taxon>
        <taxon>Passeriformes</taxon>
        <taxon>Pittidae</taxon>
        <taxon>Pitta</taxon>
    </lineage>
</organism>
<gene>
    <name evidence="1" type="primary">Espl1_1</name>
    <name evidence="1" type="ORF">PITSOR_R15082</name>
</gene>
<dbReference type="InterPro" id="IPR005314">
    <property type="entry name" value="Peptidase_C50"/>
</dbReference>
<accession>A0A851F779</accession>
<feature type="non-terminal residue" evidence="1">
    <location>
        <position position="1"/>
    </location>
</feature>
<evidence type="ECO:0000313" key="1">
    <source>
        <dbReference type="EMBL" id="NWI88712.1"/>
    </source>
</evidence>
<dbReference type="PANTHER" id="PTHR12792">
    <property type="entry name" value="EXTRA SPINDLE POLES 1-RELATED"/>
    <property type="match status" value="1"/>
</dbReference>
<dbReference type="GO" id="GO:0051307">
    <property type="term" value="P:meiotic chromosome separation"/>
    <property type="evidence" value="ECO:0007669"/>
    <property type="project" value="TreeGrafter"/>
</dbReference>
<dbReference type="OrthoDB" id="10255632at2759"/>
<dbReference type="GO" id="GO:0005634">
    <property type="term" value="C:nucleus"/>
    <property type="evidence" value="ECO:0007669"/>
    <property type="project" value="InterPro"/>
</dbReference>
<dbReference type="PANTHER" id="PTHR12792:SF0">
    <property type="entry name" value="SEPARIN"/>
    <property type="match status" value="1"/>
</dbReference>
<dbReference type="GO" id="GO:0004197">
    <property type="term" value="F:cysteine-type endopeptidase activity"/>
    <property type="evidence" value="ECO:0007669"/>
    <property type="project" value="InterPro"/>
</dbReference>
<dbReference type="Proteomes" id="UP000633448">
    <property type="component" value="Unassembled WGS sequence"/>
</dbReference>
<dbReference type="Pfam" id="PF03568">
    <property type="entry name" value="Separin_C"/>
    <property type="match status" value="1"/>
</dbReference>
<name>A0A851F779_PITSO</name>
<dbReference type="EMBL" id="WEKX01009535">
    <property type="protein sequence ID" value="NWI88712.1"/>
    <property type="molecule type" value="Genomic_DNA"/>
</dbReference>
<dbReference type="GO" id="GO:0006508">
    <property type="term" value="P:proteolysis"/>
    <property type="evidence" value="ECO:0007669"/>
    <property type="project" value="InterPro"/>
</dbReference>
<dbReference type="GO" id="GO:0005737">
    <property type="term" value="C:cytoplasm"/>
    <property type="evidence" value="ECO:0007669"/>
    <property type="project" value="TreeGrafter"/>
</dbReference>
<reference evidence="1" key="1">
    <citation type="submission" date="2019-10" db="EMBL/GenBank/DDBJ databases">
        <title>Bird 10,000 Genomes (B10K) Project - Family phase.</title>
        <authorList>
            <person name="Zhang G."/>
        </authorList>
    </citation>
    <scope>NUCLEOTIDE SEQUENCE</scope>
    <source>
        <strain evidence="1">B10K-DU-002-53</strain>
        <tissue evidence="1">Muscle</tissue>
    </source>
</reference>
<protein>
    <submittedName>
        <fullName evidence="1">ESPL1 protein</fullName>
    </submittedName>
</protein>
<proteinExistence type="predicted"/>
<dbReference type="AlphaFoldDB" id="A0A851F779"/>
<dbReference type="GO" id="GO:0005813">
    <property type="term" value="C:centrosome"/>
    <property type="evidence" value="ECO:0007669"/>
    <property type="project" value="TreeGrafter"/>
</dbReference>